<dbReference type="AlphaFoldDB" id="A0A0F9PWF9"/>
<sequence>MSEHANNIVFLLGAGFNQELKDWDDLKPPMARNFFQLIRQSSHYENIYHEQLRKVYGFIQEYWKLEEEEISRKEFDLEKLFTFLQLTIDDIYKKERYDELIELHSIQDSLVTVFINFLQRFDLHHIRFELYQRFGKKLMEFKPDIITFNYDLYLENILESASGLNVSIPESFSNVHNLDDFNLPDDIIRYSHYKYNIPLAYGFKFDIVRIFMAGNRKYEFGERFYDFHELYTNPIIKLHGSLNWSKIRQIPTDRITLQALNKEFIGNLIISNEYWDPNFNNDFKGWIVTPHIITPTLYKRGFFDQFPFKDLWSMAKKKLSHCNKLIIIGYSFSPTDFHTEKLFLDSFKENELQDLIIVNPDTSIIRKIKELTHFNHPVTMCSNLFEFMDIFNDIIE</sequence>
<gene>
    <name evidence="1" type="ORF">LCGC14_1088020</name>
</gene>
<evidence type="ECO:0008006" key="2">
    <source>
        <dbReference type="Google" id="ProtNLM"/>
    </source>
</evidence>
<comment type="caution">
    <text evidence="1">The sequence shown here is derived from an EMBL/GenBank/DDBJ whole genome shotgun (WGS) entry which is preliminary data.</text>
</comment>
<reference evidence="1" key="1">
    <citation type="journal article" date="2015" name="Nature">
        <title>Complex archaea that bridge the gap between prokaryotes and eukaryotes.</title>
        <authorList>
            <person name="Spang A."/>
            <person name="Saw J.H."/>
            <person name="Jorgensen S.L."/>
            <person name="Zaremba-Niedzwiedzka K."/>
            <person name="Martijn J."/>
            <person name="Lind A.E."/>
            <person name="van Eijk R."/>
            <person name="Schleper C."/>
            <person name="Guy L."/>
            <person name="Ettema T.J."/>
        </authorList>
    </citation>
    <scope>NUCLEOTIDE SEQUENCE</scope>
</reference>
<proteinExistence type="predicted"/>
<evidence type="ECO:0000313" key="1">
    <source>
        <dbReference type="EMBL" id="KKN05371.1"/>
    </source>
</evidence>
<organism evidence="1">
    <name type="scientific">marine sediment metagenome</name>
    <dbReference type="NCBI Taxonomy" id="412755"/>
    <lineage>
        <taxon>unclassified sequences</taxon>
        <taxon>metagenomes</taxon>
        <taxon>ecological metagenomes</taxon>
    </lineage>
</organism>
<protein>
    <recommendedName>
        <fullName evidence="2">SIR2-like domain-containing protein</fullName>
    </recommendedName>
</protein>
<accession>A0A0F9PWF9</accession>
<name>A0A0F9PWF9_9ZZZZ</name>
<dbReference type="EMBL" id="LAZR01004813">
    <property type="protein sequence ID" value="KKN05371.1"/>
    <property type="molecule type" value="Genomic_DNA"/>
</dbReference>